<gene>
    <name evidence="1" type="ORF">HT657_02260</name>
    <name evidence="2" type="ORF">HT672_09170</name>
</gene>
<protein>
    <submittedName>
        <fullName evidence="2">Uncharacterized protein</fullName>
    </submittedName>
</protein>
<sequence>MNNCNIFLLTDSTIEIKNAINKLNLENDIALKSLFNNKLFSNAEHFSLIEDKSSLYRKLLEISKETNSEIILIQEDFIDSDPPYLTKVNIAPNGISTQVCASIQWGDKKPFDLKSKTTKKSIKKDC</sequence>
<name>A0A949WRA1_9PAST</name>
<reference evidence="2 4" key="1">
    <citation type="journal article" date="2021" name="Mol. Ecol.">
        <title>Polar bear-adapted Ursidibacter maritimus are remarkably conserved after generations in captivity.</title>
        <authorList>
            <person name="Espinosa-Gongora C."/>
            <person name="Hansen M.J."/>
            <person name="Bertelsen M.F."/>
            <person name="Bojesen A.M."/>
        </authorList>
    </citation>
    <scope>NUCLEOTIDE SEQUENCE</scope>
    <source>
        <strain evidence="2">Pb43105x</strain>
        <strain evidence="1 4">Pb43106</strain>
    </source>
</reference>
<evidence type="ECO:0000313" key="1">
    <source>
        <dbReference type="EMBL" id="MBV6530979.1"/>
    </source>
</evidence>
<dbReference type="EMBL" id="JABUMC010000026">
    <property type="protein sequence ID" value="MBV6547437.1"/>
    <property type="molecule type" value="Genomic_DNA"/>
</dbReference>
<comment type="caution">
    <text evidence="2">The sequence shown here is derived from an EMBL/GenBank/DDBJ whole genome shotgun (WGS) entry which is preliminary data.</text>
</comment>
<proteinExistence type="predicted"/>
<evidence type="ECO:0000313" key="2">
    <source>
        <dbReference type="EMBL" id="MBV6547437.1"/>
    </source>
</evidence>
<dbReference type="RefSeq" id="WP_157402617.1">
    <property type="nucleotide sequence ID" value="NZ_JABULY010000001.1"/>
</dbReference>
<dbReference type="Proteomes" id="UP000732858">
    <property type="component" value="Unassembled WGS sequence"/>
</dbReference>
<organism evidence="2 3">
    <name type="scientific">Ursidibacter maritimus</name>
    <dbReference type="NCBI Taxonomy" id="1331689"/>
    <lineage>
        <taxon>Bacteria</taxon>
        <taxon>Pseudomonadati</taxon>
        <taxon>Pseudomonadota</taxon>
        <taxon>Gammaproteobacteria</taxon>
        <taxon>Pasteurellales</taxon>
        <taxon>Pasteurellaceae</taxon>
        <taxon>Ursidibacter</taxon>
    </lineage>
</organism>
<evidence type="ECO:0000313" key="4">
    <source>
        <dbReference type="Proteomes" id="UP001196379"/>
    </source>
</evidence>
<dbReference type="AlphaFoldDB" id="A0A949WRA1"/>
<dbReference type="GeneID" id="65548435"/>
<dbReference type="EMBL" id="JABULY010000001">
    <property type="protein sequence ID" value="MBV6530979.1"/>
    <property type="molecule type" value="Genomic_DNA"/>
</dbReference>
<evidence type="ECO:0000313" key="3">
    <source>
        <dbReference type="Proteomes" id="UP000732858"/>
    </source>
</evidence>
<accession>A0A949WRA1</accession>
<dbReference type="Proteomes" id="UP001196379">
    <property type="component" value="Unassembled WGS sequence"/>
</dbReference>
<keyword evidence="4" id="KW-1185">Reference proteome</keyword>